<evidence type="ECO:0000256" key="1">
    <source>
        <dbReference type="ARBA" id="ARBA00004167"/>
    </source>
</evidence>
<protein>
    <recommendedName>
        <fullName evidence="9">Flagellar biosynthesis protein FlgM</fullName>
    </recommendedName>
</protein>
<name>A0A2W2AYX3_9HYPH</name>
<dbReference type="PANTHER" id="PTHR30168:SF0">
    <property type="entry name" value="INNER MEMBRANE PROTEIN"/>
    <property type="match status" value="1"/>
</dbReference>
<comment type="caution">
    <text evidence="7">The sequence shown here is derived from an EMBL/GenBank/DDBJ whole genome shotgun (WGS) entry which is preliminary data.</text>
</comment>
<sequence>MRLDNEKPDYDSIEDRRGQGGGFGFPGGGRRGGVNIPIGMGRGGFSFKTILFLIVLYFIFKFVFGLDLLQVLNGGGMSVPGGGQDTQYTLPDKRTEVTDNSGGGLQNPNVPSANSDAGKEFVARVLGSNNRVWGEILGSNYQKPKLVLFSGFVQSACGNAQAAMGPFYCPADQKVYIDLSFYQDMKNKLGAPGDFAQAYVIAHEVGHHVQNLLGIADKVQQARMRASKAEANALSVRMELQADCFSGIWAQEANASAKILEDGDIEEGLNAAAAIGDDRLQKQSQGYVVPESFTHGSSAQRVNWFKKGLNAQSLKDCDTFSANNL</sequence>
<evidence type="ECO:0008006" key="9">
    <source>
        <dbReference type="Google" id="ProtNLM"/>
    </source>
</evidence>
<keyword evidence="8" id="KW-1185">Reference proteome</keyword>
<feature type="region of interest" description="Disordered" evidence="5">
    <location>
        <begin position="93"/>
        <end position="115"/>
    </location>
</feature>
<reference evidence="8" key="1">
    <citation type="submission" date="2018-06" db="EMBL/GenBank/DDBJ databases">
        <title>Aestuariibacter litoralis strain KCTC 52945T.</title>
        <authorList>
            <person name="Li X."/>
            <person name="Salam N."/>
            <person name="Li J.-L."/>
            <person name="Chen Y.-M."/>
            <person name="Yang Z.-W."/>
            <person name="Zhang L.-Y."/>
            <person name="Han M.-X."/>
            <person name="Xiao M."/>
            <person name="Li W.-J."/>
        </authorList>
    </citation>
    <scope>NUCLEOTIDE SEQUENCE [LARGE SCALE GENOMIC DNA]</scope>
    <source>
        <strain evidence="8">KCTC 52945</strain>
    </source>
</reference>
<dbReference type="EMBL" id="QKVK01000002">
    <property type="protein sequence ID" value="PZF77810.1"/>
    <property type="molecule type" value="Genomic_DNA"/>
</dbReference>
<dbReference type="Pfam" id="PF04228">
    <property type="entry name" value="Zn_peptidase"/>
    <property type="match status" value="1"/>
</dbReference>
<evidence type="ECO:0000256" key="3">
    <source>
        <dbReference type="ARBA" id="ARBA00022989"/>
    </source>
</evidence>
<keyword evidence="4 6" id="KW-0472">Membrane</keyword>
<evidence type="ECO:0000313" key="8">
    <source>
        <dbReference type="Proteomes" id="UP000248795"/>
    </source>
</evidence>
<dbReference type="Proteomes" id="UP000248795">
    <property type="component" value="Unassembled WGS sequence"/>
</dbReference>
<feature type="compositionally biased region" description="Basic and acidic residues" evidence="5">
    <location>
        <begin position="1"/>
        <end position="18"/>
    </location>
</feature>
<dbReference type="PANTHER" id="PTHR30168">
    <property type="entry name" value="PUTATIVE MEMBRANE PROTEIN YPFJ"/>
    <property type="match status" value="1"/>
</dbReference>
<comment type="subcellular location">
    <subcellularLocation>
        <location evidence="1">Membrane</location>
        <topology evidence="1">Single-pass membrane protein</topology>
    </subcellularLocation>
</comment>
<dbReference type="RefSeq" id="WP_111196558.1">
    <property type="nucleotide sequence ID" value="NZ_QKVK01000002.1"/>
</dbReference>
<dbReference type="AlphaFoldDB" id="A0A2W2AYX3"/>
<accession>A0A2W2AYX3</accession>
<feature type="compositionally biased region" description="Gly residues" evidence="5">
    <location>
        <begin position="19"/>
        <end position="28"/>
    </location>
</feature>
<gene>
    <name evidence="7" type="ORF">DK847_05125</name>
</gene>
<feature type="compositionally biased region" description="Polar residues" evidence="5">
    <location>
        <begin position="106"/>
        <end position="115"/>
    </location>
</feature>
<keyword evidence="3 6" id="KW-1133">Transmembrane helix</keyword>
<organism evidence="7 8">
    <name type="scientific">Aestuariivirga litoralis</name>
    <dbReference type="NCBI Taxonomy" id="2650924"/>
    <lineage>
        <taxon>Bacteria</taxon>
        <taxon>Pseudomonadati</taxon>
        <taxon>Pseudomonadota</taxon>
        <taxon>Alphaproteobacteria</taxon>
        <taxon>Hyphomicrobiales</taxon>
        <taxon>Aestuariivirgaceae</taxon>
        <taxon>Aestuariivirga</taxon>
    </lineage>
</organism>
<evidence type="ECO:0000256" key="6">
    <source>
        <dbReference type="SAM" id="Phobius"/>
    </source>
</evidence>
<evidence type="ECO:0000256" key="4">
    <source>
        <dbReference type="ARBA" id="ARBA00023136"/>
    </source>
</evidence>
<dbReference type="InterPro" id="IPR007343">
    <property type="entry name" value="Uncharacterised_pept_Zn_put"/>
</dbReference>
<evidence type="ECO:0000256" key="2">
    <source>
        <dbReference type="ARBA" id="ARBA00022692"/>
    </source>
</evidence>
<dbReference type="GO" id="GO:0016020">
    <property type="term" value="C:membrane"/>
    <property type="evidence" value="ECO:0007669"/>
    <property type="project" value="UniProtKB-SubCell"/>
</dbReference>
<evidence type="ECO:0000256" key="5">
    <source>
        <dbReference type="SAM" id="MobiDB-lite"/>
    </source>
</evidence>
<keyword evidence="2 6" id="KW-0812">Transmembrane</keyword>
<feature type="region of interest" description="Disordered" evidence="5">
    <location>
        <begin position="1"/>
        <end position="28"/>
    </location>
</feature>
<evidence type="ECO:0000313" key="7">
    <source>
        <dbReference type="EMBL" id="PZF77810.1"/>
    </source>
</evidence>
<feature type="transmembrane region" description="Helical" evidence="6">
    <location>
        <begin position="50"/>
        <end position="69"/>
    </location>
</feature>
<proteinExistence type="predicted"/>